<dbReference type="InterPro" id="IPR012696">
    <property type="entry name" value="PhnM"/>
</dbReference>
<dbReference type="SUPFAM" id="SSF51338">
    <property type="entry name" value="Composite domain of metallo-dependent hydrolases"/>
    <property type="match status" value="1"/>
</dbReference>
<dbReference type="EMBL" id="JAUSUH010000008">
    <property type="protein sequence ID" value="MDQ0348974.1"/>
    <property type="molecule type" value="Genomic_DNA"/>
</dbReference>
<dbReference type="InterPro" id="IPR032466">
    <property type="entry name" value="Metal_Hydrolase"/>
</dbReference>
<feature type="domain" description="Amidohydrolase 3" evidence="1">
    <location>
        <begin position="208"/>
        <end position="378"/>
    </location>
</feature>
<gene>
    <name evidence="2" type="ORF">J2S76_003408</name>
</gene>
<evidence type="ECO:0000313" key="2">
    <source>
        <dbReference type="EMBL" id="MDQ0348974.1"/>
    </source>
</evidence>
<keyword evidence="2" id="KW-0378">Hydrolase</keyword>
<dbReference type="NCBIfam" id="NF011990">
    <property type="entry name" value="PRK15446.2-6"/>
    <property type="match status" value="1"/>
</dbReference>
<dbReference type="Gene3D" id="2.30.40.10">
    <property type="entry name" value="Urease, subunit C, domain 1"/>
    <property type="match status" value="1"/>
</dbReference>
<evidence type="ECO:0000259" key="1">
    <source>
        <dbReference type="Pfam" id="PF07969"/>
    </source>
</evidence>
<reference evidence="2 3" key="1">
    <citation type="submission" date="2023-07" db="EMBL/GenBank/DDBJ databases">
        <title>Genomic Encyclopedia of Type Strains, Phase IV (KMG-IV): sequencing the most valuable type-strain genomes for metagenomic binning, comparative biology and taxonomic classification.</title>
        <authorList>
            <person name="Goeker M."/>
        </authorList>
    </citation>
    <scope>NUCLEOTIDE SEQUENCE [LARGE SCALE GENOMIC DNA]</scope>
    <source>
        <strain evidence="2 3">DSM 1277</strain>
    </source>
</reference>
<dbReference type="EC" id="3.6.1.63" evidence="2"/>
<organism evidence="2 3">
    <name type="scientific">Ancylobacter vacuolatus</name>
    <dbReference type="NCBI Taxonomy" id="223389"/>
    <lineage>
        <taxon>Bacteria</taxon>
        <taxon>Pseudomonadati</taxon>
        <taxon>Pseudomonadota</taxon>
        <taxon>Alphaproteobacteria</taxon>
        <taxon>Hyphomicrobiales</taxon>
        <taxon>Xanthobacteraceae</taxon>
        <taxon>Ancylobacter</taxon>
    </lineage>
</organism>
<comment type="caution">
    <text evidence="2">The sequence shown here is derived from an EMBL/GenBank/DDBJ whole genome shotgun (WGS) entry which is preliminary data.</text>
</comment>
<dbReference type="PANTHER" id="PTHR43135:SF3">
    <property type="entry name" value="ALPHA-D-RIBOSE 1-METHYLPHOSPHONATE 5-TRIPHOSPHATE DIPHOSPHATASE"/>
    <property type="match status" value="1"/>
</dbReference>
<accession>A0ABU0DKP3</accession>
<sequence length="396" mass="42276">MSVRIENGRALRGGQWSDRPVVVSGGRIAGEANDAAPDAAPERAIDARGLLVLPGIVDIHGDAFERHIMPRPGVRFDMKLALRDTDRQLVANGITTAFHGVTISWEPGLRSVEAARTFVATLLALREGLACDTRLHLRWETFALEALEEVREWLVLTPAPILAFNDHTTGSVLKGTIARKIGQMAERSGLSQEDYRTLLDRVWGAREAVPAAIESLAASARANGNVLLAHDEDSPAVRARFRALGAVASEFPMNQETAQAARDAGEDVILGAPNVVRGGSHNGALSAAEAIAAGRCTVLTSDYHYPSPLYAAFTLAAGDHEALARHWPLVSANPARVARLSDRGSLEAGSRADLLLVDASDMAHPEVVATMVAGRIVYARRALERRPSAGLAQAAE</sequence>
<dbReference type="Proteomes" id="UP001238467">
    <property type="component" value="Unassembled WGS sequence"/>
</dbReference>
<dbReference type="RefSeq" id="WP_307062248.1">
    <property type="nucleotide sequence ID" value="NZ_JAUSUH010000008.1"/>
</dbReference>
<dbReference type="Pfam" id="PF07969">
    <property type="entry name" value="Amidohydro_3"/>
    <property type="match status" value="1"/>
</dbReference>
<name>A0ABU0DKP3_9HYPH</name>
<dbReference type="InterPro" id="IPR051781">
    <property type="entry name" value="Metallo-dep_Hydrolase"/>
</dbReference>
<dbReference type="PANTHER" id="PTHR43135">
    <property type="entry name" value="ALPHA-D-RIBOSE 1-METHYLPHOSPHONATE 5-TRIPHOSPHATE DIPHOSPHATASE"/>
    <property type="match status" value="1"/>
</dbReference>
<dbReference type="GO" id="GO:0016787">
    <property type="term" value="F:hydrolase activity"/>
    <property type="evidence" value="ECO:0007669"/>
    <property type="project" value="UniProtKB-KW"/>
</dbReference>
<keyword evidence="3" id="KW-1185">Reference proteome</keyword>
<proteinExistence type="predicted"/>
<dbReference type="NCBIfam" id="NF011987">
    <property type="entry name" value="PRK15446.2-3"/>
    <property type="match status" value="1"/>
</dbReference>
<evidence type="ECO:0000313" key="3">
    <source>
        <dbReference type="Proteomes" id="UP001238467"/>
    </source>
</evidence>
<dbReference type="InterPro" id="IPR011059">
    <property type="entry name" value="Metal-dep_hydrolase_composite"/>
</dbReference>
<dbReference type="Gene3D" id="3.20.20.140">
    <property type="entry name" value="Metal-dependent hydrolases"/>
    <property type="match status" value="1"/>
</dbReference>
<dbReference type="InterPro" id="IPR013108">
    <property type="entry name" value="Amidohydro_3"/>
</dbReference>
<dbReference type="SUPFAM" id="SSF51556">
    <property type="entry name" value="Metallo-dependent hydrolases"/>
    <property type="match status" value="1"/>
</dbReference>
<protein>
    <submittedName>
        <fullName evidence="2">Alpha-D-ribose 1-methylphosphonate 5-triphosphate diphosphatase</fullName>
        <ecNumber evidence="2">3.6.1.63</ecNumber>
    </submittedName>
</protein>
<dbReference type="PIRSF" id="PIRSF038971">
    <property type="entry name" value="PhnM"/>
    <property type="match status" value="1"/>
</dbReference>